<keyword evidence="8" id="KW-0012">Acyltransferase</keyword>
<evidence type="ECO:0000256" key="3">
    <source>
        <dbReference type="ARBA" id="ARBA00022679"/>
    </source>
</evidence>
<evidence type="ECO:0000256" key="11">
    <source>
        <dbReference type="ARBA" id="ARBA00023667"/>
    </source>
</evidence>
<reference evidence="14 15" key="1">
    <citation type="submission" date="2017-08" db="EMBL/GenBank/DDBJ databases">
        <title>The whole genome shortgun sequences of strain Leeuwenhoekiella nanhaiensis G18 from the South China Sea.</title>
        <authorList>
            <person name="Liu Q."/>
        </authorList>
    </citation>
    <scope>NUCLEOTIDE SEQUENCE [LARGE SCALE GENOMIC DNA]</scope>
    <source>
        <strain evidence="14 15">G18</strain>
    </source>
</reference>
<keyword evidence="6 13" id="KW-1133">Transmembrane helix</keyword>
<evidence type="ECO:0000256" key="13">
    <source>
        <dbReference type="SAM" id="Phobius"/>
    </source>
</evidence>
<comment type="function">
    <text evidence="12">Catalyzes the acylation of glycosyl-4,4'-diaponeurosporenoate, i.e. the esterification of glucose at the C6'' position with the carboxyl group of the C(15) fatty acid 12-methyltetradecanoic acid, to yield staphyloxanthin. This is the last step in the biosynthesis of this orange pigment, present in most staphylococci strains.</text>
</comment>
<dbReference type="UniPathway" id="UPA00029">
    <property type="reaction ID" value="UER00560"/>
</dbReference>
<comment type="caution">
    <text evidence="14">The sequence shown here is derived from an EMBL/GenBank/DDBJ whole genome shotgun (WGS) entry which is preliminary data.</text>
</comment>
<feature type="transmembrane region" description="Helical" evidence="13">
    <location>
        <begin position="34"/>
        <end position="62"/>
    </location>
</feature>
<feature type="transmembrane region" description="Helical" evidence="13">
    <location>
        <begin position="131"/>
        <end position="150"/>
    </location>
</feature>
<feature type="transmembrane region" description="Helical" evidence="13">
    <location>
        <begin position="7"/>
        <end position="28"/>
    </location>
</feature>
<evidence type="ECO:0000256" key="6">
    <source>
        <dbReference type="ARBA" id="ARBA00022989"/>
    </source>
</evidence>
<dbReference type="GO" id="GO:0005886">
    <property type="term" value="C:plasma membrane"/>
    <property type="evidence" value="ECO:0007669"/>
    <property type="project" value="UniProtKB-SubCell"/>
</dbReference>
<evidence type="ECO:0000313" key="14">
    <source>
        <dbReference type="EMBL" id="PHQ29332.1"/>
    </source>
</evidence>
<proteinExistence type="inferred from homology"/>
<name>A0A2G1VRD3_9FLAO</name>
<evidence type="ECO:0000256" key="12">
    <source>
        <dbReference type="ARBA" id="ARBA00025324"/>
    </source>
</evidence>
<dbReference type="InterPro" id="IPR044021">
    <property type="entry name" value="CrtO"/>
</dbReference>
<dbReference type="RefSeq" id="WP_099646183.1">
    <property type="nucleotide sequence ID" value="NZ_KZ319290.1"/>
</dbReference>
<comment type="pathway">
    <text evidence="9">Carotenoid biosynthesis; staphyloxanthin biosynthesis; staphyloxanthin from farnesyl diphosphate: step 5/5.</text>
</comment>
<evidence type="ECO:0000256" key="8">
    <source>
        <dbReference type="ARBA" id="ARBA00023315"/>
    </source>
</evidence>
<keyword evidence="5" id="KW-0732">Signal</keyword>
<evidence type="ECO:0000313" key="15">
    <source>
        <dbReference type="Proteomes" id="UP000229433"/>
    </source>
</evidence>
<evidence type="ECO:0000256" key="7">
    <source>
        <dbReference type="ARBA" id="ARBA00023136"/>
    </source>
</evidence>
<keyword evidence="4 13" id="KW-0812">Transmembrane</keyword>
<organism evidence="14 15">
    <name type="scientific">Leeuwenhoekiella nanhaiensis</name>
    <dbReference type="NCBI Taxonomy" id="1655491"/>
    <lineage>
        <taxon>Bacteria</taxon>
        <taxon>Pseudomonadati</taxon>
        <taxon>Bacteroidota</taxon>
        <taxon>Flavobacteriia</taxon>
        <taxon>Flavobacteriales</taxon>
        <taxon>Flavobacteriaceae</taxon>
        <taxon>Leeuwenhoekiella</taxon>
    </lineage>
</organism>
<dbReference type="Pfam" id="PF18927">
    <property type="entry name" value="CrtO"/>
    <property type="match status" value="1"/>
</dbReference>
<dbReference type="EMBL" id="NQXA01000007">
    <property type="protein sequence ID" value="PHQ29332.1"/>
    <property type="molecule type" value="Genomic_DNA"/>
</dbReference>
<dbReference type="Proteomes" id="UP000229433">
    <property type="component" value="Unassembled WGS sequence"/>
</dbReference>
<evidence type="ECO:0000256" key="10">
    <source>
        <dbReference type="ARBA" id="ARBA00023603"/>
    </source>
</evidence>
<protein>
    <recommendedName>
        <fullName evidence="11">Glycosyl-4,4'-diaponeurosporenoate acyltransferase</fullName>
    </recommendedName>
</protein>
<comment type="similarity">
    <text evidence="10">Belongs to the acyltransferase CrtO family.</text>
</comment>
<dbReference type="OrthoDB" id="669469at2"/>
<evidence type="ECO:0000256" key="2">
    <source>
        <dbReference type="ARBA" id="ARBA00022475"/>
    </source>
</evidence>
<sequence length="186" mass="21862">MNLIKKIAFTLFAFFLAYQVYVLMVSFIRLEPVSISIGIQFVLAFLLSLCITGVFAFLGFVYPTHKILPHGYYVIRHPERLKRLYAVAQVEYFRKALLLFFWGRTANRKKYFDGSRQGIKNFMYQTKQSEFGHLGAFLVTFLACLILLYFSFYWLAGFSFLINIVGNAYPVILQRYHRIRIGRLFN</sequence>
<keyword evidence="3" id="KW-0808">Transferase</keyword>
<gene>
    <name evidence="14" type="ORF">CJ305_10335</name>
</gene>
<evidence type="ECO:0000256" key="9">
    <source>
        <dbReference type="ARBA" id="ARBA00023588"/>
    </source>
</evidence>
<dbReference type="GO" id="GO:0016746">
    <property type="term" value="F:acyltransferase activity"/>
    <property type="evidence" value="ECO:0007669"/>
    <property type="project" value="UniProtKB-KW"/>
</dbReference>
<evidence type="ECO:0000256" key="4">
    <source>
        <dbReference type="ARBA" id="ARBA00022692"/>
    </source>
</evidence>
<accession>A0A2G1VRD3</accession>
<comment type="subcellular location">
    <subcellularLocation>
        <location evidence="1">Cell membrane</location>
        <topology evidence="1">Single-pass membrane protein</topology>
    </subcellularLocation>
</comment>
<keyword evidence="15" id="KW-1185">Reference proteome</keyword>
<evidence type="ECO:0000256" key="5">
    <source>
        <dbReference type="ARBA" id="ARBA00022729"/>
    </source>
</evidence>
<keyword evidence="2" id="KW-1003">Cell membrane</keyword>
<evidence type="ECO:0000256" key="1">
    <source>
        <dbReference type="ARBA" id="ARBA00004162"/>
    </source>
</evidence>
<keyword evidence="7 13" id="KW-0472">Membrane</keyword>
<feature type="transmembrane region" description="Helical" evidence="13">
    <location>
        <begin position="156"/>
        <end position="173"/>
    </location>
</feature>
<dbReference type="AlphaFoldDB" id="A0A2G1VRD3"/>